<dbReference type="Proteomes" id="UP000277204">
    <property type="component" value="Unassembled WGS sequence"/>
</dbReference>
<feature type="region of interest" description="Disordered" evidence="2">
    <location>
        <begin position="132"/>
        <end position="153"/>
    </location>
</feature>
<name>A0A183LDQ4_9TREM</name>
<feature type="coiled-coil region" evidence="1">
    <location>
        <begin position="473"/>
        <end position="500"/>
    </location>
</feature>
<organism evidence="3 4">
    <name type="scientific">Schistosoma margrebowiei</name>
    <dbReference type="NCBI Taxonomy" id="48269"/>
    <lineage>
        <taxon>Eukaryota</taxon>
        <taxon>Metazoa</taxon>
        <taxon>Spiralia</taxon>
        <taxon>Lophotrochozoa</taxon>
        <taxon>Platyhelminthes</taxon>
        <taxon>Trematoda</taxon>
        <taxon>Digenea</taxon>
        <taxon>Strigeidida</taxon>
        <taxon>Schistosomatoidea</taxon>
        <taxon>Schistosomatidae</taxon>
        <taxon>Schistosoma</taxon>
    </lineage>
</organism>
<dbReference type="AlphaFoldDB" id="A0A183LDQ4"/>
<evidence type="ECO:0000313" key="4">
    <source>
        <dbReference type="Proteomes" id="UP000277204"/>
    </source>
</evidence>
<keyword evidence="1" id="KW-0175">Coiled coil</keyword>
<proteinExistence type="predicted"/>
<accession>A0A183LDQ4</accession>
<dbReference type="EMBL" id="UZAI01000468">
    <property type="protein sequence ID" value="VDO53336.1"/>
    <property type="molecule type" value="Genomic_DNA"/>
</dbReference>
<feature type="region of interest" description="Disordered" evidence="2">
    <location>
        <begin position="259"/>
        <end position="282"/>
    </location>
</feature>
<gene>
    <name evidence="3" type="ORF">SMRZ_LOCUS1929</name>
</gene>
<reference evidence="3 4" key="1">
    <citation type="submission" date="2018-11" db="EMBL/GenBank/DDBJ databases">
        <authorList>
            <consortium name="Pathogen Informatics"/>
        </authorList>
    </citation>
    <scope>NUCLEOTIDE SEQUENCE [LARGE SCALE GENOMIC DNA]</scope>
    <source>
        <strain evidence="3 4">Zambia</strain>
    </source>
</reference>
<protein>
    <submittedName>
        <fullName evidence="3">Uncharacterized protein</fullName>
    </submittedName>
</protein>
<feature type="coiled-coil region" evidence="1">
    <location>
        <begin position="333"/>
        <end position="395"/>
    </location>
</feature>
<evidence type="ECO:0000313" key="3">
    <source>
        <dbReference type="EMBL" id="VDO53336.1"/>
    </source>
</evidence>
<evidence type="ECO:0000256" key="2">
    <source>
        <dbReference type="SAM" id="MobiDB-lite"/>
    </source>
</evidence>
<feature type="compositionally biased region" description="Low complexity" evidence="2">
    <location>
        <begin position="259"/>
        <end position="274"/>
    </location>
</feature>
<evidence type="ECO:0000256" key="1">
    <source>
        <dbReference type="SAM" id="Coils"/>
    </source>
</evidence>
<keyword evidence="4" id="KW-1185">Reference proteome</keyword>
<dbReference type="STRING" id="48269.A0A183LDQ4"/>
<sequence>MDNEYISNKDLTEISPSNDSGLTTDISVCDVTCQLNKNSPDCCQSNNELNELNKSILLQKTEVSNKFINYITNTIDNTFNPMDDSNIDRRKVTISEPSDKLSQDIQLKAEQILTDLRSLPLNYSIKRKKKPNMKNLSSTALHKNKHEDDEIGDLDDNDVTALLSDGGEDDSNDEYKVSCQNFTIYYDETSQLLNDNNQMKSPNRISSKKFENIQHKSNLLNIRCDMLQKYIHYLEARKCSLEHSIIELNQYFERNQQQQQQQQQQRQQQQQQEQQNKRKENECKIDSQQFEEILTNQSIALIREKEQSTQYRLKYESVEAARFELSQQLQLTSSEYDADKRFYQKQIKQLEEEIQERINKANDIKYVNEQLQNEILNFKSQINSLKEELKQKEYEINMIGQCYDQKIKVSFILSLILMQLIEISELLTSLSDRTSKASTKSEYEIDTLNTHLRISQNKIHDLLCEKEYLCKQLQDITHKLNISSQEKEELQKKMDSELLKTKQEKVIISYLLKSLSLPYFECNSFEFMEIQTNLKDHKNKLNEIQLKYDTDIETLKRNHEVEIEKLKIDLKGNESLNNQLKCYINTLENCIYNSTQQKQFCNQQIQTDICLKLIESNEESQKSNNLKDISIEPKFPSTNIPIVNMNSNSNLKYLTKVNKSTETSPAYLDSMNNKNVQLSKHKDYQQIIDNYENKLSHLHFCLHQLHHDYDSLIHLFNNTIYGIIKFGNRECNRFSKLLNISNQEIEIPSSLLHSKSFHPLKTLNQNGGISNLTENTLIIKSWINPLIDVIGKLSAYCIRICDLIESQQDHLEWQSENVNELRDITRKQIEMQNKQLIKTRKANLNRLRSCLKQVSLYTFNIHETIIYGRPMSDAKLTLTMFIY</sequence>